<keyword evidence="2" id="KW-1185">Reference proteome</keyword>
<evidence type="ECO:0000313" key="1">
    <source>
        <dbReference type="EMBL" id="PWD84608.1"/>
    </source>
</evidence>
<proteinExistence type="predicted"/>
<organism evidence="1 2">
    <name type="scientific">Ignatzschineria indica</name>
    <dbReference type="NCBI Taxonomy" id="472583"/>
    <lineage>
        <taxon>Bacteria</taxon>
        <taxon>Pseudomonadati</taxon>
        <taxon>Pseudomonadota</taxon>
        <taxon>Gammaproteobacteria</taxon>
        <taxon>Cardiobacteriales</taxon>
        <taxon>Ignatzschineriaceae</taxon>
        <taxon>Ignatzschineria</taxon>
    </lineage>
</organism>
<dbReference type="AlphaFoldDB" id="A0A2U2AN65"/>
<accession>A0A2U2AN65</accession>
<reference evidence="1 2" key="1">
    <citation type="journal article" date="2018" name="Genome Announc.">
        <title>Ignatzschineria cameli sp. nov., isolated from necrotic foot tissue of dromedaries (Camelus dromedarius) and associated maggots (Wohlfahrtia species) in Dubai.</title>
        <authorList>
            <person name="Tsang C.C."/>
            <person name="Tang J.Y."/>
            <person name="Fong J.Y."/>
            <person name="Kinne J."/>
            <person name="Lee H.H."/>
            <person name="Joseph M."/>
            <person name="Jose S."/>
            <person name="Schuster R.K."/>
            <person name="Tang Y."/>
            <person name="Sivakumar S."/>
            <person name="Chen J.H."/>
            <person name="Teng J.L."/>
            <person name="Lau S.K."/>
            <person name="Wernery U."/>
            <person name="Woo P.C."/>
        </authorList>
    </citation>
    <scope>NUCLEOTIDE SEQUENCE [LARGE SCALE GENOMIC DNA]</scope>
    <source>
        <strain evidence="1 2">KCTC 22643</strain>
    </source>
</reference>
<dbReference type="RefSeq" id="WP_109235772.1">
    <property type="nucleotide sequence ID" value="NZ_BMXZ01000001.1"/>
</dbReference>
<comment type="caution">
    <text evidence="1">The sequence shown here is derived from an EMBL/GenBank/DDBJ whole genome shotgun (WGS) entry which is preliminary data.</text>
</comment>
<evidence type="ECO:0000313" key="2">
    <source>
        <dbReference type="Proteomes" id="UP000244948"/>
    </source>
</evidence>
<sequence length="159" mass="18983">MSSYEEIIFPDYTFNRTTIKGILNIGIYHRSRQSFSLQYYPLCLKEDLTPYYRKRRRLSYMTICHTHHIHLLDRCSHYSAPIMPHRIDIINKSYLQQDISLQVCAICRKSLTSLKNITTPNPNELYLMRKITNAINHRYIELGDNNNLHSLLFLKEYEP</sequence>
<gene>
    <name evidence="1" type="ORF">DC082_03495</name>
</gene>
<protein>
    <submittedName>
        <fullName evidence="1">Uncharacterized protein</fullName>
    </submittedName>
</protein>
<dbReference type="EMBL" id="QEWR01000002">
    <property type="protein sequence ID" value="PWD84608.1"/>
    <property type="molecule type" value="Genomic_DNA"/>
</dbReference>
<name>A0A2U2AN65_9GAMM</name>
<dbReference type="Proteomes" id="UP000244948">
    <property type="component" value="Unassembled WGS sequence"/>
</dbReference>